<accession>A0ABR2J9J5</accession>
<comment type="similarity">
    <text evidence="1">Belongs to the SIL1 family.</text>
</comment>
<evidence type="ECO:0000256" key="6">
    <source>
        <dbReference type="ARBA" id="ARBA00022824"/>
    </source>
</evidence>
<keyword evidence="8" id="KW-0811">Translocation</keyword>
<organism evidence="10 11">
    <name type="scientific">Apiospora arundinis</name>
    <dbReference type="NCBI Taxonomy" id="335852"/>
    <lineage>
        <taxon>Eukaryota</taxon>
        <taxon>Fungi</taxon>
        <taxon>Dikarya</taxon>
        <taxon>Ascomycota</taxon>
        <taxon>Pezizomycotina</taxon>
        <taxon>Sordariomycetes</taxon>
        <taxon>Xylariomycetidae</taxon>
        <taxon>Amphisphaeriales</taxon>
        <taxon>Apiosporaceae</taxon>
        <taxon>Apiospora</taxon>
    </lineage>
</organism>
<sequence length="420" mass="46277">MASSRMRSIVRLSIAFLLLSFVVSSIATVSSPPPVPASSSPSAEGELICHTDNPAECYPKVFSPTDEFQKVHDDQDLPSGLHVRLNIWTGLKEAKLNTPGLEDAALEGLPVEQAVMVVDPDLSEAKPVIPSGAPVYEPVGVVKEPKEKNPGFFQALDSVKLHRNAAFSAESSALEDALAELEDFSHDMYYGQQIAGDEDILRALFQVITKRDAEEVSKRSYADRRDFLAATTLSSALQNNPPALKGVEKVWDALMGGQTSSGEQSLKDAFYGQLRPRAEKGSADASNEATWMRALLAVVGKLLKSDKIRAEFLDKKGMEDFLRILMTEGPEWEPARTKVARIVMDTFLDESVGAKTGVWPPRFTTQVYVCDTEGREYDDSCWVLYLGRVIKDRPQEAWAQELHSMLQPGGKRVPPTHNEL</sequence>
<evidence type="ECO:0000256" key="3">
    <source>
        <dbReference type="ARBA" id="ARBA00015352"/>
    </source>
</evidence>
<evidence type="ECO:0000256" key="2">
    <source>
        <dbReference type="ARBA" id="ARBA00011799"/>
    </source>
</evidence>
<protein>
    <recommendedName>
        <fullName evidence="3">Nucleotide exchange factor SIL1</fullName>
    </recommendedName>
</protein>
<feature type="chain" id="PRO_5047364439" description="Nucleotide exchange factor SIL1" evidence="9">
    <location>
        <begin position="28"/>
        <end position="420"/>
    </location>
</feature>
<evidence type="ECO:0000256" key="5">
    <source>
        <dbReference type="ARBA" id="ARBA00022729"/>
    </source>
</evidence>
<keyword evidence="11" id="KW-1185">Reference proteome</keyword>
<dbReference type="InterPro" id="IPR031884">
    <property type="entry name" value="Sil1_fungi"/>
</dbReference>
<evidence type="ECO:0000256" key="4">
    <source>
        <dbReference type="ARBA" id="ARBA00022448"/>
    </source>
</evidence>
<proteinExistence type="inferred from homology"/>
<dbReference type="Gene3D" id="1.25.10.10">
    <property type="entry name" value="Leucine-rich Repeat Variant"/>
    <property type="match status" value="1"/>
</dbReference>
<dbReference type="Pfam" id="PF16782">
    <property type="entry name" value="SIL1"/>
    <property type="match status" value="1"/>
</dbReference>
<keyword evidence="5 9" id="KW-0732">Signal</keyword>
<comment type="caution">
    <text evidence="10">The sequence shown here is derived from an EMBL/GenBank/DDBJ whole genome shotgun (WGS) entry which is preliminary data.</text>
</comment>
<evidence type="ECO:0000256" key="8">
    <source>
        <dbReference type="ARBA" id="ARBA00023010"/>
    </source>
</evidence>
<keyword evidence="4" id="KW-0813">Transport</keyword>
<feature type="signal peptide" evidence="9">
    <location>
        <begin position="1"/>
        <end position="27"/>
    </location>
</feature>
<evidence type="ECO:0000313" key="10">
    <source>
        <dbReference type="EMBL" id="KAK8874087.1"/>
    </source>
</evidence>
<dbReference type="InterPro" id="IPR011989">
    <property type="entry name" value="ARM-like"/>
</dbReference>
<keyword evidence="7" id="KW-0653">Protein transport</keyword>
<keyword evidence="6" id="KW-0256">Endoplasmic reticulum</keyword>
<evidence type="ECO:0000256" key="9">
    <source>
        <dbReference type="SAM" id="SignalP"/>
    </source>
</evidence>
<name>A0ABR2J9J5_9PEZI</name>
<comment type="subunit">
    <text evidence="2">Interacts with KAR2.</text>
</comment>
<reference evidence="10 11" key="1">
    <citation type="journal article" date="2024" name="IMA Fungus">
        <title>Apiospora arundinis, a panoply of carbohydrate-active enzymes and secondary metabolites.</title>
        <authorList>
            <person name="Sorensen T."/>
            <person name="Petersen C."/>
            <person name="Muurmann A.T."/>
            <person name="Christiansen J.V."/>
            <person name="Brundto M.L."/>
            <person name="Overgaard C.K."/>
            <person name="Boysen A.T."/>
            <person name="Wollenberg R.D."/>
            <person name="Larsen T.O."/>
            <person name="Sorensen J.L."/>
            <person name="Nielsen K.L."/>
            <person name="Sondergaard T.E."/>
        </authorList>
    </citation>
    <scope>NUCLEOTIDE SEQUENCE [LARGE SCALE GENOMIC DNA]</scope>
    <source>
        <strain evidence="10 11">AAU 773</strain>
    </source>
</reference>
<dbReference type="EMBL" id="JAPCWZ010000003">
    <property type="protein sequence ID" value="KAK8874087.1"/>
    <property type="molecule type" value="Genomic_DNA"/>
</dbReference>
<evidence type="ECO:0000256" key="1">
    <source>
        <dbReference type="ARBA" id="ARBA00010588"/>
    </source>
</evidence>
<evidence type="ECO:0000313" key="11">
    <source>
        <dbReference type="Proteomes" id="UP001390339"/>
    </source>
</evidence>
<evidence type="ECO:0000256" key="7">
    <source>
        <dbReference type="ARBA" id="ARBA00022927"/>
    </source>
</evidence>
<gene>
    <name evidence="10" type="ORF">PGQ11_004601</name>
</gene>
<dbReference type="Proteomes" id="UP001390339">
    <property type="component" value="Unassembled WGS sequence"/>
</dbReference>